<dbReference type="AlphaFoldDB" id="A0A420WR20"/>
<feature type="region of interest" description="Disordered" evidence="2">
    <location>
        <begin position="487"/>
        <end position="520"/>
    </location>
</feature>
<evidence type="ECO:0008006" key="5">
    <source>
        <dbReference type="Google" id="ProtNLM"/>
    </source>
</evidence>
<dbReference type="OrthoDB" id="7996304at2"/>
<dbReference type="EMBL" id="RBIG01000001">
    <property type="protein sequence ID" value="RKQ73488.1"/>
    <property type="molecule type" value="Genomic_DNA"/>
</dbReference>
<protein>
    <recommendedName>
        <fullName evidence="5">Tape measure domain-containing protein</fullName>
    </recommendedName>
</protein>
<evidence type="ECO:0000313" key="4">
    <source>
        <dbReference type="Proteomes" id="UP000277424"/>
    </source>
</evidence>
<evidence type="ECO:0000256" key="2">
    <source>
        <dbReference type="SAM" id="MobiDB-lite"/>
    </source>
</evidence>
<evidence type="ECO:0000313" key="3">
    <source>
        <dbReference type="EMBL" id="RKQ73488.1"/>
    </source>
</evidence>
<dbReference type="Proteomes" id="UP000277424">
    <property type="component" value="Unassembled WGS sequence"/>
</dbReference>
<gene>
    <name evidence="3" type="ORF">BCL74_1277</name>
</gene>
<reference evidence="3 4" key="1">
    <citation type="submission" date="2018-10" db="EMBL/GenBank/DDBJ databases">
        <title>Comparative analysis of microorganisms from saline springs in Andes Mountain Range, Colombia.</title>
        <authorList>
            <person name="Rubin E."/>
        </authorList>
    </citation>
    <scope>NUCLEOTIDE SEQUENCE [LARGE SCALE GENOMIC DNA]</scope>
    <source>
        <strain evidence="3 4">USBA 36</strain>
    </source>
</reference>
<dbReference type="RefSeq" id="WP_121218404.1">
    <property type="nucleotide sequence ID" value="NZ_RBIG01000001.1"/>
</dbReference>
<keyword evidence="1" id="KW-0175">Coiled coil</keyword>
<name>A0A420WR20_9PROT</name>
<comment type="caution">
    <text evidence="3">The sequence shown here is derived from an EMBL/GenBank/DDBJ whole genome shotgun (WGS) entry which is preliminary data.</text>
</comment>
<feature type="coiled-coil region" evidence="1">
    <location>
        <begin position="405"/>
        <end position="432"/>
    </location>
</feature>
<sequence length="533" mass="57694">MLRGGLDDALIVRIAGDDDHLRRTLMRTKSEVDAATGPINRSLRTVDRELDRVRGTAERFSGALRSVGVGLSVAAFTNFARGALQAADAVGKAADRIGLGVEAYQELRYAADLAGVSAQQLEEAMAQLNRRIAEGKLPYETTEQALAAIADRLEATSDSTERAKIVNDAFGESGRRLIPLLKDGAAGLAAVRKEARDLNLVLDNETVRAAEKFNDQLSRMNQVIQTNLQAGLLKGLVSDTQALATIYESETFQKGIDGLGRAFGRLAQDAVDAVVSVGALAEMLDNPSWENAKKLFESLGIVKLGRSTGEGLGLLSRTVPGADIAGGIDDDLNRFLPSPKKVAASNDEITETAQKVIEALRQQQDQLSRTGRDQAIYNQLARAGVDINSAAGKQIAALAGNLYDQEQASKELAKATEAKQEVMRRAAEITRSVETETEAFARVQEELNALLESGYITQETFNRALQDADPAYRKAQEAAKKFSQEAERAAKDATREAQRQAEEMERLAQDADRVPPEAMNDPRIITLFQEAIA</sequence>
<evidence type="ECO:0000256" key="1">
    <source>
        <dbReference type="SAM" id="Coils"/>
    </source>
</evidence>
<organism evidence="3 4">
    <name type="scientific">Oceanibaculum indicum</name>
    <dbReference type="NCBI Taxonomy" id="526216"/>
    <lineage>
        <taxon>Bacteria</taxon>
        <taxon>Pseudomonadati</taxon>
        <taxon>Pseudomonadota</taxon>
        <taxon>Alphaproteobacteria</taxon>
        <taxon>Rhodospirillales</taxon>
        <taxon>Oceanibaculaceae</taxon>
        <taxon>Oceanibaculum</taxon>
    </lineage>
</organism>
<proteinExistence type="predicted"/>
<accession>A0A420WR20</accession>
<feature type="compositionally biased region" description="Basic and acidic residues" evidence="2">
    <location>
        <begin position="487"/>
        <end position="515"/>
    </location>
</feature>